<reference evidence="1" key="2">
    <citation type="submission" date="2020-02" db="EMBL/GenBank/DDBJ databases">
        <authorList>
            <person name="Gilchrist C.L.M."/>
            <person name="Chooi Y.-H."/>
        </authorList>
    </citation>
    <scope>NUCLEOTIDE SEQUENCE</scope>
    <source>
        <strain evidence="1">MST-FP2251</strain>
    </source>
</reference>
<protein>
    <recommendedName>
        <fullName evidence="3">F-box domain-containing protein</fullName>
    </recommendedName>
</protein>
<comment type="caution">
    <text evidence="1">The sequence shown here is derived from an EMBL/GenBank/DDBJ whole genome shotgun (WGS) entry which is preliminary data.</text>
</comment>
<proteinExistence type="predicted"/>
<evidence type="ECO:0000313" key="2">
    <source>
        <dbReference type="Proteomes" id="UP001194746"/>
    </source>
</evidence>
<evidence type="ECO:0008006" key="3">
    <source>
        <dbReference type="Google" id="ProtNLM"/>
    </source>
</evidence>
<name>A0AAD4GNS4_ASPNN</name>
<evidence type="ECO:0000313" key="1">
    <source>
        <dbReference type="EMBL" id="KAF9884489.1"/>
    </source>
</evidence>
<keyword evidence="2" id="KW-1185">Reference proteome</keyword>
<dbReference type="AlphaFoldDB" id="A0AAD4GNS4"/>
<dbReference type="EMBL" id="VCAU01000121">
    <property type="protein sequence ID" value="KAF9884489.1"/>
    <property type="molecule type" value="Genomic_DNA"/>
</dbReference>
<accession>A0AAD4GNS4</accession>
<dbReference type="Proteomes" id="UP001194746">
    <property type="component" value="Unassembled WGS sequence"/>
</dbReference>
<organism evidence="1 2">
    <name type="scientific">Aspergillus nanangensis</name>
    <dbReference type="NCBI Taxonomy" id="2582783"/>
    <lineage>
        <taxon>Eukaryota</taxon>
        <taxon>Fungi</taxon>
        <taxon>Dikarya</taxon>
        <taxon>Ascomycota</taxon>
        <taxon>Pezizomycotina</taxon>
        <taxon>Eurotiomycetes</taxon>
        <taxon>Eurotiomycetidae</taxon>
        <taxon>Eurotiales</taxon>
        <taxon>Aspergillaceae</taxon>
        <taxon>Aspergillus</taxon>
        <taxon>Aspergillus subgen. Circumdati</taxon>
    </lineage>
</organism>
<gene>
    <name evidence="1" type="ORF">FE257_001750</name>
</gene>
<reference evidence="1" key="1">
    <citation type="journal article" date="2019" name="Beilstein J. Org. Chem.">
        <title>Nanangenines: drimane sesquiterpenoids as the dominant metabolite cohort of a novel Australian fungus, Aspergillus nanangensis.</title>
        <authorList>
            <person name="Lacey H.J."/>
            <person name="Gilchrist C.L.M."/>
            <person name="Crombie A."/>
            <person name="Kalaitzis J.A."/>
            <person name="Vuong D."/>
            <person name="Rutledge P.J."/>
            <person name="Turner P."/>
            <person name="Pitt J.I."/>
            <person name="Lacey E."/>
            <person name="Chooi Y.H."/>
            <person name="Piggott A.M."/>
        </authorList>
    </citation>
    <scope>NUCLEOTIDE SEQUENCE</scope>
    <source>
        <strain evidence="1">MST-FP2251</strain>
    </source>
</reference>
<sequence length="494" mass="56088">MFSASLLGYGYASPFCMICGIGVREERSRAVYCTSTGVKVTGIKKDLDRTSIIPEDMSESTSDDPSHQKPDLYYFDEQCWRRLRDHFGPAEFHLTSLYEAMQRLPLPRQYDFSSHVSLPGRLGIRPERYIDDCNYPRPIRPGQFPFPSLEELMRFGRDPPKPLGVVPVPNDVPTDGFQRLPAEILGMISMLLPTQTALDLRLITRAAIPIFASSSFWRSRFDINAERGFLFPIIRKFTTPERKHKIDWRLLYHCTSQLNCSDWFEIEIRAWEARRWLRDTTLAIHSGKTRPLDFRGSALHHYHNTRRRNTHIESVDITSALCQVVISASQDTGDVNITGMEFIFDDGRPNAMLGYSTPGAKEGDRDTLGNGWAAGTDWAYPGIKLTVDVGCLKGIAFIQSANGINSVCIFHDGQDLNEIRRDDLLSVGLSEHMMSADQIGYAVSLDEIKQVIAVVDNRKMIDLGISGITTRRLPKINEHKWEEMMGPYKDPSQY</sequence>